<dbReference type="KEGG" id="mhi:Mhar_0750"/>
<dbReference type="EMBL" id="CP003117">
    <property type="protein sequence ID" value="AET64123.1"/>
    <property type="molecule type" value="Genomic_DNA"/>
</dbReference>
<evidence type="ECO:0000256" key="1">
    <source>
        <dbReference type="SAM" id="MobiDB-lite"/>
    </source>
</evidence>
<feature type="compositionally biased region" description="Basic and acidic residues" evidence="1">
    <location>
        <begin position="77"/>
        <end position="91"/>
    </location>
</feature>
<reference evidence="2 3" key="1">
    <citation type="journal article" date="2012" name="PLoS ONE">
        <title>The genome characteristics and predicted function of methyl-group oxidation pathway in the obligate aceticlastic methanogens, Methanosaeta spp.</title>
        <authorList>
            <person name="Zhu J."/>
            <person name="Zheng H."/>
            <person name="Ai G."/>
            <person name="Zhang G."/>
            <person name="Liu D."/>
            <person name="Liu X."/>
            <person name="Dong X."/>
        </authorList>
    </citation>
    <scope>NUCLEOTIDE SEQUENCE [LARGE SCALE GENOMIC DNA]</scope>
    <source>
        <strain evidence="2 3">6Ac</strain>
    </source>
</reference>
<dbReference type="HOGENOM" id="CLU_2165266_0_0_2"/>
<evidence type="ECO:0000313" key="3">
    <source>
        <dbReference type="Proteomes" id="UP000005877"/>
    </source>
</evidence>
<accession>G7WKU0</accession>
<dbReference type="Proteomes" id="UP000005877">
    <property type="component" value="Chromosome"/>
</dbReference>
<proteinExistence type="predicted"/>
<sequence>MDYLFSSTWRRKDGDVVHRIDGKKRTFPPSDRSGPLIPSHNEQIEMLQSIKAPPQDGLEAVLPSSTGGRPFGGMGMDRSDKMPTSLRPHDEKNMMTRLISISSQPSAPGT</sequence>
<dbReference type="AlphaFoldDB" id="G7WKU0"/>
<name>G7WKU0_METH6</name>
<gene>
    <name evidence="2" type="ordered locus">Mhar_0750</name>
</gene>
<keyword evidence="3" id="KW-1185">Reference proteome</keyword>
<protein>
    <submittedName>
        <fullName evidence="2">Uncharacterized protein</fullName>
    </submittedName>
</protein>
<evidence type="ECO:0000313" key="2">
    <source>
        <dbReference type="EMBL" id="AET64123.1"/>
    </source>
</evidence>
<feature type="region of interest" description="Disordered" evidence="1">
    <location>
        <begin position="57"/>
        <end position="91"/>
    </location>
</feature>
<organism evidence="2 3">
    <name type="scientific">Methanothrix harundinacea (strain 6Ac)</name>
    <name type="common">Methanosaeta harundinacea</name>
    <dbReference type="NCBI Taxonomy" id="1110509"/>
    <lineage>
        <taxon>Archaea</taxon>
        <taxon>Methanobacteriati</taxon>
        <taxon>Methanobacteriota</taxon>
        <taxon>Stenosarchaea group</taxon>
        <taxon>Methanomicrobia</taxon>
        <taxon>Methanotrichales</taxon>
        <taxon>Methanotrichaceae</taxon>
        <taxon>Methanothrix</taxon>
    </lineage>
</organism>